<keyword evidence="1" id="KW-0472">Membrane</keyword>
<keyword evidence="1" id="KW-1133">Transmembrane helix</keyword>
<keyword evidence="1" id="KW-0812">Transmembrane</keyword>
<proteinExistence type="predicted"/>
<accession>A0A379EY37</accession>
<dbReference type="OrthoDB" id="1076745at2"/>
<gene>
    <name evidence="2" type="ORF">NCTC13043_00154</name>
</gene>
<evidence type="ECO:0000313" key="3">
    <source>
        <dbReference type="Proteomes" id="UP000254235"/>
    </source>
</evidence>
<dbReference type="EMBL" id="UGTP01000001">
    <property type="protein sequence ID" value="SUC11311.1"/>
    <property type="molecule type" value="Genomic_DNA"/>
</dbReference>
<sequence length="197" mass="23445">MTVPKETTKIQEKRKEFSFYASPLSIIHILGLLVFSYLIDYIINSFLGTSHRYFRYESAIPYIICGLIIVCLLRKKRVEIVDNHTINFYTRGKLKYTNTIDNLLYIRCAGQGKITSSIVFVFSDKRIRLCMPLVMFSQYFKLYELEKLSGYLRTQFKLKQREHRTIFGVSKYVFTYWNPEKDENYKIYSESKGRHVC</sequence>
<dbReference type="GeneID" id="78569902"/>
<feature type="transmembrane region" description="Helical" evidence="1">
    <location>
        <begin position="59"/>
        <end position="74"/>
    </location>
</feature>
<evidence type="ECO:0000256" key="1">
    <source>
        <dbReference type="SAM" id="Phobius"/>
    </source>
</evidence>
<evidence type="ECO:0000313" key="2">
    <source>
        <dbReference type="EMBL" id="SUC11311.1"/>
    </source>
</evidence>
<organism evidence="2 3">
    <name type="scientific">Prevotella pallens</name>
    <dbReference type="NCBI Taxonomy" id="60133"/>
    <lineage>
        <taxon>Bacteria</taxon>
        <taxon>Pseudomonadati</taxon>
        <taxon>Bacteroidota</taxon>
        <taxon>Bacteroidia</taxon>
        <taxon>Bacteroidales</taxon>
        <taxon>Prevotellaceae</taxon>
        <taxon>Prevotella</taxon>
    </lineage>
</organism>
<name>A0A379EY37_9BACT</name>
<dbReference type="AlphaFoldDB" id="A0A379EY37"/>
<feature type="transmembrane region" description="Helical" evidence="1">
    <location>
        <begin position="20"/>
        <end position="39"/>
    </location>
</feature>
<protein>
    <submittedName>
        <fullName evidence="2">Uncharacterized protein</fullName>
    </submittedName>
</protein>
<reference evidence="2 3" key="1">
    <citation type="submission" date="2018-06" db="EMBL/GenBank/DDBJ databases">
        <authorList>
            <consortium name="Pathogen Informatics"/>
            <person name="Doyle S."/>
        </authorList>
    </citation>
    <scope>NUCLEOTIDE SEQUENCE [LARGE SCALE GENOMIC DNA]</scope>
    <source>
        <strain evidence="2 3">NCTC13043</strain>
    </source>
</reference>
<dbReference type="RefSeq" id="WP_115082680.1">
    <property type="nucleotide sequence ID" value="NZ_UGTP01000001.1"/>
</dbReference>
<dbReference type="Proteomes" id="UP000254235">
    <property type="component" value="Unassembled WGS sequence"/>
</dbReference>